<dbReference type="GO" id="GO:0046872">
    <property type="term" value="F:metal ion binding"/>
    <property type="evidence" value="ECO:0007669"/>
    <property type="project" value="UniProtKB-KW"/>
</dbReference>
<dbReference type="Gene3D" id="3.60.15.10">
    <property type="entry name" value="Ribonuclease Z/Hydroxyacylglutathione hydrolase-like"/>
    <property type="match status" value="1"/>
</dbReference>
<comment type="caution">
    <text evidence="7">The sequence shown here is derived from an EMBL/GenBank/DDBJ whole genome shotgun (WGS) entry which is preliminary data.</text>
</comment>
<feature type="domain" description="Metallo-beta-lactamase" evidence="6">
    <location>
        <begin position="34"/>
        <end position="237"/>
    </location>
</feature>
<evidence type="ECO:0000256" key="1">
    <source>
        <dbReference type="ARBA" id="ARBA00001947"/>
    </source>
</evidence>
<dbReference type="SMART" id="SM00849">
    <property type="entry name" value="Lactamase_B"/>
    <property type="match status" value="1"/>
</dbReference>
<protein>
    <submittedName>
        <fullName evidence="7">N-acyl homoserine lactonase</fullName>
        <ecNumber evidence="7">3.1.1.81</ecNumber>
    </submittedName>
</protein>
<keyword evidence="8" id="KW-1185">Reference proteome</keyword>
<keyword evidence="4 7" id="KW-0378">Hydrolase</keyword>
<evidence type="ECO:0000256" key="5">
    <source>
        <dbReference type="ARBA" id="ARBA00022833"/>
    </source>
</evidence>
<dbReference type="EC" id="3.1.1.81" evidence="7"/>
<dbReference type="AlphaFoldDB" id="A0A0D8FV02"/>
<dbReference type="eggNOG" id="COG0491">
    <property type="taxonomic scope" value="Bacteria"/>
</dbReference>
<sequence>MTKLARIDDVRRLDFGFFVRPATETGSGQPRVEPVYGYLIKHPEMTVVFDTGIGAADPETEAYYQPQRRSLDLACREAECSIDDIDVIVNSHLHFDHCGANPRMAGRRIIVQSAELEDARGVNYTFPELIDFDRAHYDPITGEAEIADGIVVLPTPGHSRGHQSVAVCADDGALLVAGQAMDFSMTTSVPLAGDASAYASAHLAHQVYPELDRRLAPWPEWLERIEQFDPVRVVFAHDGATFGPKIAAER</sequence>
<dbReference type="OrthoDB" id="3196337at2"/>
<comment type="cofactor">
    <cofactor evidence="1">
        <name>Zn(2+)</name>
        <dbReference type="ChEBI" id="CHEBI:29105"/>
    </cofactor>
</comment>
<keyword evidence="3" id="KW-0479">Metal-binding</keyword>
<dbReference type="PANTHER" id="PTHR42978:SF2">
    <property type="entry name" value="102 KBASES UNSTABLE REGION: FROM 1 TO 119443"/>
    <property type="match status" value="1"/>
</dbReference>
<dbReference type="EMBL" id="JXUW01000022">
    <property type="protein sequence ID" value="KJE76087.1"/>
    <property type="molecule type" value="Genomic_DNA"/>
</dbReference>
<gene>
    <name evidence="7" type="primary">y2-aiiA</name>
    <name evidence="7" type="ORF">FEAC_21780</name>
</gene>
<dbReference type="SUPFAM" id="SSF56281">
    <property type="entry name" value="Metallo-hydrolase/oxidoreductase"/>
    <property type="match status" value="1"/>
</dbReference>
<evidence type="ECO:0000313" key="8">
    <source>
        <dbReference type="Proteomes" id="UP000032336"/>
    </source>
</evidence>
<dbReference type="GeneID" id="78373246"/>
<comment type="similarity">
    <text evidence="2">Belongs to the metallo-beta-lactamase superfamily.</text>
</comment>
<evidence type="ECO:0000313" key="7">
    <source>
        <dbReference type="EMBL" id="KJE76087.1"/>
    </source>
</evidence>
<evidence type="ECO:0000256" key="2">
    <source>
        <dbReference type="ARBA" id="ARBA00007749"/>
    </source>
</evidence>
<name>A0A0D8FV02_9ACTN</name>
<organism evidence="7 8">
    <name type="scientific">Ferrimicrobium acidiphilum DSM 19497</name>
    <dbReference type="NCBI Taxonomy" id="1121877"/>
    <lineage>
        <taxon>Bacteria</taxon>
        <taxon>Bacillati</taxon>
        <taxon>Actinomycetota</taxon>
        <taxon>Acidimicrobiia</taxon>
        <taxon>Acidimicrobiales</taxon>
        <taxon>Acidimicrobiaceae</taxon>
        <taxon>Ferrimicrobium</taxon>
    </lineage>
</organism>
<proteinExistence type="inferred from homology"/>
<reference evidence="7 8" key="1">
    <citation type="submission" date="2015-01" db="EMBL/GenBank/DDBJ databases">
        <title>Draft genome of the acidophilic iron oxidizer Ferrimicrobium acidiphilum strain T23.</title>
        <authorList>
            <person name="Poehlein A."/>
            <person name="Eisen S."/>
            <person name="Schloemann M."/>
            <person name="Johnson B.D."/>
            <person name="Daniel R."/>
            <person name="Muehling M."/>
        </authorList>
    </citation>
    <scope>NUCLEOTIDE SEQUENCE [LARGE SCALE GENOMIC DNA]</scope>
    <source>
        <strain evidence="7 8">T23</strain>
    </source>
</reference>
<dbReference type="InterPro" id="IPR001279">
    <property type="entry name" value="Metallo-B-lactamas"/>
</dbReference>
<dbReference type="RefSeq" id="WP_035390170.1">
    <property type="nucleotide sequence ID" value="NZ_JQKF01000020.1"/>
</dbReference>
<dbReference type="GO" id="GO:0102007">
    <property type="term" value="F:acyl-L-homoserine-lactone lactonohydrolase activity"/>
    <property type="evidence" value="ECO:0007669"/>
    <property type="project" value="UniProtKB-EC"/>
</dbReference>
<dbReference type="Proteomes" id="UP000032336">
    <property type="component" value="Unassembled WGS sequence"/>
</dbReference>
<dbReference type="STRING" id="1121877.FEAC_21780"/>
<evidence type="ECO:0000259" key="6">
    <source>
        <dbReference type="SMART" id="SM00849"/>
    </source>
</evidence>
<dbReference type="PANTHER" id="PTHR42978">
    <property type="entry name" value="QUORUM-QUENCHING LACTONASE YTNP-RELATED-RELATED"/>
    <property type="match status" value="1"/>
</dbReference>
<accession>A0A0D8FV02</accession>
<dbReference type="InterPro" id="IPR051013">
    <property type="entry name" value="MBL_superfamily_lactonases"/>
</dbReference>
<dbReference type="Pfam" id="PF00753">
    <property type="entry name" value="Lactamase_B"/>
    <property type="match status" value="1"/>
</dbReference>
<keyword evidence="5" id="KW-0862">Zinc</keyword>
<evidence type="ECO:0000256" key="4">
    <source>
        <dbReference type="ARBA" id="ARBA00022801"/>
    </source>
</evidence>
<dbReference type="InterPro" id="IPR036866">
    <property type="entry name" value="RibonucZ/Hydroxyglut_hydro"/>
</dbReference>
<evidence type="ECO:0000256" key="3">
    <source>
        <dbReference type="ARBA" id="ARBA00022723"/>
    </source>
</evidence>